<organism evidence="2 3">
    <name type="scientific">Aphis glycines</name>
    <name type="common">Soybean aphid</name>
    <dbReference type="NCBI Taxonomy" id="307491"/>
    <lineage>
        <taxon>Eukaryota</taxon>
        <taxon>Metazoa</taxon>
        <taxon>Ecdysozoa</taxon>
        <taxon>Arthropoda</taxon>
        <taxon>Hexapoda</taxon>
        <taxon>Insecta</taxon>
        <taxon>Pterygota</taxon>
        <taxon>Neoptera</taxon>
        <taxon>Paraneoptera</taxon>
        <taxon>Hemiptera</taxon>
        <taxon>Sternorrhyncha</taxon>
        <taxon>Aphidomorpha</taxon>
        <taxon>Aphidoidea</taxon>
        <taxon>Aphididae</taxon>
        <taxon>Aphidini</taxon>
        <taxon>Aphis</taxon>
        <taxon>Aphis</taxon>
    </lineage>
</organism>
<comment type="caution">
    <text evidence="2">The sequence shown here is derived from an EMBL/GenBank/DDBJ whole genome shotgun (WGS) entry which is preliminary data.</text>
</comment>
<dbReference type="EMBL" id="VYZN01000687">
    <property type="protein sequence ID" value="KAE9522752.1"/>
    <property type="molecule type" value="Genomic_DNA"/>
</dbReference>
<reference evidence="2 3" key="1">
    <citation type="submission" date="2019-08" db="EMBL/GenBank/DDBJ databases">
        <title>The genome of the soybean aphid Biotype 1, its phylome, world population structure and adaptation to the North American continent.</title>
        <authorList>
            <person name="Giordano R."/>
            <person name="Donthu R.K."/>
            <person name="Hernandez A.G."/>
            <person name="Wright C.L."/>
            <person name="Zimin A.V."/>
        </authorList>
    </citation>
    <scope>NUCLEOTIDE SEQUENCE [LARGE SCALE GENOMIC DNA]</scope>
    <source>
        <tissue evidence="2">Whole aphids</tissue>
    </source>
</reference>
<gene>
    <name evidence="2" type="ORF">AGLY_016861</name>
</gene>
<dbReference type="Pfam" id="PF25273">
    <property type="entry name" value="DUF7869"/>
    <property type="match status" value="1"/>
</dbReference>
<accession>A0A6G0SWW3</accession>
<dbReference type="PANTHER" id="PTHR10773:SF19">
    <property type="match status" value="1"/>
</dbReference>
<evidence type="ECO:0000313" key="2">
    <source>
        <dbReference type="EMBL" id="KAE9522752.1"/>
    </source>
</evidence>
<keyword evidence="3" id="KW-1185">Reference proteome</keyword>
<dbReference type="AlphaFoldDB" id="A0A6G0SWW3"/>
<proteinExistence type="predicted"/>
<name>A0A6G0SWW3_APHGL</name>
<dbReference type="PANTHER" id="PTHR10773">
    <property type="entry name" value="DNA-DIRECTED RNA POLYMERASES I, II, AND III SUBUNIT RPABC2"/>
    <property type="match status" value="1"/>
</dbReference>
<evidence type="ECO:0000259" key="1">
    <source>
        <dbReference type="Pfam" id="PF25273"/>
    </source>
</evidence>
<dbReference type="OrthoDB" id="6602382at2759"/>
<protein>
    <recommendedName>
        <fullName evidence="1">DUF7869 domain-containing protein</fullName>
    </recommendedName>
</protein>
<dbReference type="InterPro" id="IPR057191">
    <property type="entry name" value="DUF7869"/>
</dbReference>
<evidence type="ECO:0000313" key="3">
    <source>
        <dbReference type="Proteomes" id="UP000475862"/>
    </source>
</evidence>
<dbReference type="Proteomes" id="UP000475862">
    <property type="component" value="Unassembled WGS sequence"/>
</dbReference>
<feature type="domain" description="DUF7869" evidence="1">
    <location>
        <begin position="336"/>
        <end position="474"/>
    </location>
</feature>
<sequence>MEVNITPTTDQKTRKKIRNTAEWKRNQQKKIRYSPHTLPVYPTCGHKTNAFQCTSITMTEIKEFHSKFYETKEKVVQDNFILKYCKTVPIKRKRPKNDRHTQKVFQAQFFVLTLQKTILPVCKKAFMDILCITRRRIDTVTRNFFNTSLPPKENRGGDRKLVMNRAQRDSVMKFINKFKAIESHYCRGHSSRLYLSSTLNIRLMWKMYMKENINFPVKESYFRLIFNTEYNIGFGTPRTDVCSTCLQLTEKIKRCNDQDTKARLLTEKKVHKMKAEAFYQILREPEEGVVIFSFDCQKNQVLPKVPDQQAYYSRQIYMFNFTVVRGTSKSKLNPNTVTCFCWTENEYDKSSNEIASCIHHVLNSSNFTDIHTIKLMCDGCAGQNKNTTLISMCCNWLAKQNVISKTEVVFPVRGHSFIPPDRVFGHIEVECKKKEIILEPQEYLHIFSKYGTVLKVGKDVEIYDWKTETSKFIRPPGQWHFVFSKMKRMIITKNSKGVVLVRGEGVYNSNIGMGKPITKKARNIINMKPTKIPIRNVVSSNKKTDVNNLLTAHYGNEWKNDPGLIFYKFVIEGDEIPGYVEEDNILCERHAIEDEINVAV</sequence>